<accession>A0ABQ9GSS5</accession>
<evidence type="ECO:0000256" key="2">
    <source>
        <dbReference type="SAM" id="MobiDB-lite"/>
    </source>
</evidence>
<sequence length="661" mass="74335">MLQMECELKSLRRELDGTKEALRLQTVRCRQLVAAFTSKLQEKEAEVRTGRLLRDRQLSSLLRALLVLEARLRREQRSIRDQLARKDALIRTQHREIARLRHRMRGEKISEEDCDPDTPAPAPNPTATIARYKKNQTKSHSHRIFKPMAKKDENGDLDEKNVYPKVIIKTCDKHDADEIEKYQELERLANTLKQELDGQTEDDIGPDHEEVTRDLYKDYQHNPVLECVNQILLRDKDDAESTEEETKSHVSVKPHYRDHGTMATMQNKVSEDVKQTKDKTPSPPLQAQKLEEKACVMMSTHGLSVVRHPELEEMNSKNVTGHQTRSSVPPALPPKPPQLGSKSLFLQQKKLQASHVQSGQHSHPSSDLTNTDKLKTLSDCGQKPGSQQNMFITHCHDPQSFPGSTHIHNEKPRQRQILSNGSLKRALNQENASQGMVNGFHHNSSEENEDSSPVRRFKEKLDSLNLSNFTKDSSSQVSVPQFASSAPPPPLKHIASEQNMCGAIKVGSSVSSLITGSYGGSIVTELTQEKAPNVPLLVRRFEEGAKDALQGNFEEFRLEDVDMESKKDGDDDKGRPEADGAETKGEQLHSTVGVNYEHFLEATGLSQKSILTPSRMLSNHRSVIKPKDVKHRSKVLRAQTVVSAAPVGGGPVVKYWMEPFL</sequence>
<protein>
    <submittedName>
        <fullName evidence="3">Uncharacterized protein</fullName>
    </submittedName>
</protein>
<feature type="region of interest" description="Disordered" evidence="2">
    <location>
        <begin position="560"/>
        <end position="588"/>
    </location>
</feature>
<organism evidence="3 4">
    <name type="scientific">Dryococelus australis</name>
    <dbReference type="NCBI Taxonomy" id="614101"/>
    <lineage>
        <taxon>Eukaryota</taxon>
        <taxon>Metazoa</taxon>
        <taxon>Ecdysozoa</taxon>
        <taxon>Arthropoda</taxon>
        <taxon>Hexapoda</taxon>
        <taxon>Insecta</taxon>
        <taxon>Pterygota</taxon>
        <taxon>Neoptera</taxon>
        <taxon>Polyneoptera</taxon>
        <taxon>Phasmatodea</taxon>
        <taxon>Verophasmatodea</taxon>
        <taxon>Anareolatae</taxon>
        <taxon>Phasmatidae</taxon>
        <taxon>Eurycanthinae</taxon>
        <taxon>Dryococelus</taxon>
    </lineage>
</organism>
<feature type="compositionally biased region" description="Polar residues" evidence="2">
    <location>
        <begin position="317"/>
        <end position="327"/>
    </location>
</feature>
<feature type="compositionally biased region" description="Polar residues" evidence="2">
    <location>
        <begin position="340"/>
        <end position="369"/>
    </location>
</feature>
<evidence type="ECO:0000313" key="3">
    <source>
        <dbReference type="EMBL" id="KAJ8875078.1"/>
    </source>
</evidence>
<feature type="compositionally biased region" description="Basic and acidic residues" evidence="2">
    <location>
        <begin position="560"/>
        <end position="587"/>
    </location>
</feature>
<feature type="region of interest" description="Disordered" evidence="2">
    <location>
        <begin position="435"/>
        <end position="455"/>
    </location>
</feature>
<proteinExistence type="predicted"/>
<feature type="region of interest" description="Disordered" evidence="2">
    <location>
        <begin position="317"/>
        <end position="389"/>
    </location>
</feature>
<dbReference type="Proteomes" id="UP001159363">
    <property type="component" value="Chromosome 8"/>
</dbReference>
<gene>
    <name evidence="3" type="ORF">PR048_022968</name>
</gene>
<keyword evidence="1" id="KW-0175">Coiled coil</keyword>
<keyword evidence="4" id="KW-1185">Reference proteome</keyword>
<feature type="region of interest" description="Disordered" evidence="2">
    <location>
        <begin position="108"/>
        <end position="127"/>
    </location>
</feature>
<feature type="compositionally biased region" description="Basic and acidic residues" evidence="2">
    <location>
        <begin position="238"/>
        <end position="248"/>
    </location>
</feature>
<comment type="caution">
    <text evidence="3">The sequence shown here is derived from an EMBL/GenBank/DDBJ whole genome shotgun (WGS) entry which is preliminary data.</text>
</comment>
<dbReference type="EMBL" id="JARBHB010000009">
    <property type="protein sequence ID" value="KAJ8875078.1"/>
    <property type="molecule type" value="Genomic_DNA"/>
</dbReference>
<evidence type="ECO:0000313" key="4">
    <source>
        <dbReference type="Proteomes" id="UP001159363"/>
    </source>
</evidence>
<evidence type="ECO:0000256" key="1">
    <source>
        <dbReference type="SAM" id="Coils"/>
    </source>
</evidence>
<name>A0ABQ9GSS5_9NEOP</name>
<feature type="region of interest" description="Disordered" evidence="2">
    <location>
        <begin position="238"/>
        <end position="287"/>
    </location>
</feature>
<reference evidence="3 4" key="1">
    <citation type="submission" date="2023-02" db="EMBL/GenBank/DDBJ databases">
        <title>LHISI_Scaffold_Assembly.</title>
        <authorList>
            <person name="Stuart O.P."/>
            <person name="Cleave R."/>
            <person name="Magrath M.J.L."/>
            <person name="Mikheyev A.S."/>
        </authorList>
    </citation>
    <scope>NUCLEOTIDE SEQUENCE [LARGE SCALE GENOMIC DNA]</scope>
    <source>
        <strain evidence="3">Daus_M_001</strain>
        <tissue evidence="3">Leg muscle</tissue>
    </source>
</reference>
<feature type="compositionally biased region" description="Basic and acidic residues" evidence="2">
    <location>
        <begin position="269"/>
        <end position="280"/>
    </location>
</feature>
<feature type="coiled-coil region" evidence="1">
    <location>
        <begin position="175"/>
        <end position="202"/>
    </location>
</feature>